<sequence>MLAPESYFFFRSAASFSRAAPVTRLPFFRVSATRASSWEMRLLSLMITPTRPPGHPFDKVDGMTFPRFPAVTAPGAGNSELSSSYGRPGGGVKKQVRRGTRARTYERPGAWHGAYAGAVHGIAVRAVLTQMMDHASAE</sequence>
<keyword evidence="3" id="KW-1185">Reference proteome</keyword>
<proteinExistence type="predicted"/>
<organism evidence="2 3">
    <name type="scientific">Streptomyces stramineus</name>
    <dbReference type="NCBI Taxonomy" id="173861"/>
    <lineage>
        <taxon>Bacteria</taxon>
        <taxon>Bacillati</taxon>
        <taxon>Actinomycetota</taxon>
        <taxon>Actinomycetes</taxon>
        <taxon>Kitasatosporales</taxon>
        <taxon>Streptomycetaceae</taxon>
        <taxon>Streptomyces</taxon>
    </lineage>
</organism>
<feature type="region of interest" description="Disordered" evidence="1">
    <location>
        <begin position="75"/>
        <end position="101"/>
    </location>
</feature>
<dbReference type="Proteomes" id="UP001499895">
    <property type="component" value="Unassembled WGS sequence"/>
</dbReference>
<comment type="caution">
    <text evidence="2">The sequence shown here is derived from an EMBL/GenBank/DDBJ whole genome shotgun (WGS) entry which is preliminary data.</text>
</comment>
<reference evidence="3" key="1">
    <citation type="journal article" date="2019" name="Int. J. Syst. Evol. Microbiol.">
        <title>The Global Catalogue of Microorganisms (GCM) 10K type strain sequencing project: providing services to taxonomists for standard genome sequencing and annotation.</title>
        <authorList>
            <consortium name="The Broad Institute Genomics Platform"/>
            <consortium name="The Broad Institute Genome Sequencing Center for Infectious Disease"/>
            <person name="Wu L."/>
            <person name="Ma J."/>
        </authorList>
    </citation>
    <scope>NUCLEOTIDE SEQUENCE [LARGE SCALE GENOMIC DNA]</scope>
    <source>
        <strain evidence="3">JCM 10649</strain>
    </source>
</reference>
<gene>
    <name evidence="2" type="ORF">GCM10009544_63850</name>
</gene>
<dbReference type="EMBL" id="BAAAHB010000148">
    <property type="protein sequence ID" value="GAA0494965.1"/>
    <property type="molecule type" value="Genomic_DNA"/>
</dbReference>
<evidence type="ECO:0000313" key="3">
    <source>
        <dbReference type="Proteomes" id="UP001499895"/>
    </source>
</evidence>
<name>A0ABP3L9A9_9ACTN</name>
<protein>
    <submittedName>
        <fullName evidence="2">Uncharacterized protein</fullName>
    </submittedName>
</protein>
<evidence type="ECO:0000313" key="2">
    <source>
        <dbReference type="EMBL" id="GAA0494965.1"/>
    </source>
</evidence>
<evidence type="ECO:0000256" key="1">
    <source>
        <dbReference type="SAM" id="MobiDB-lite"/>
    </source>
</evidence>
<accession>A0ABP3L9A9</accession>